<evidence type="ECO:0000313" key="2">
    <source>
        <dbReference type="EMBL" id="KAL0960008.1"/>
    </source>
</evidence>
<feature type="transmembrane region" description="Helical" evidence="1">
    <location>
        <begin position="136"/>
        <end position="158"/>
    </location>
</feature>
<feature type="transmembrane region" description="Helical" evidence="1">
    <location>
        <begin position="62"/>
        <end position="82"/>
    </location>
</feature>
<evidence type="ECO:0000256" key="1">
    <source>
        <dbReference type="SAM" id="Phobius"/>
    </source>
</evidence>
<dbReference type="EMBL" id="JASNQZ010000002">
    <property type="protein sequence ID" value="KAL0960008.1"/>
    <property type="molecule type" value="Genomic_DNA"/>
</dbReference>
<comment type="caution">
    <text evidence="2">The sequence shown here is derived from an EMBL/GenBank/DDBJ whole genome shotgun (WGS) entry which is preliminary data.</text>
</comment>
<evidence type="ECO:0000313" key="3">
    <source>
        <dbReference type="Proteomes" id="UP001556367"/>
    </source>
</evidence>
<accession>A0ABR3JXH7</accession>
<name>A0ABR3JXH7_9AGAR</name>
<sequence>MSTPPSATGLFTTSVPSAAFKKILAFGLPLVGFHFALLTFVTQTVQCPATQCQYGDAIPVNVVYAIALLFTICAIPSLQIAWHTTAAPSATAITLQDQLDRNYHTRFRLCFLGLNAASLLTIINVVLVATSIAPRWLGITSAVVLGAYGIMLTAYTVHVVTNPEVFGVLQGLGVAVVVALQGLNP</sequence>
<keyword evidence="1" id="KW-1133">Transmembrane helix</keyword>
<keyword evidence="3" id="KW-1185">Reference proteome</keyword>
<proteinExistence type="predicted"/>
<protein>
    <submittedName>
        <fullName evidence="2">Uncharacterized protein</fullName>
    </submittedName>
</protein>
<gene>
    <name evidence="2" type="ORF">HGRIS_011659</name>
</gene>
<feature type="transmembrane region" description="Helical" evidence="1">
    <location>
        <begin position="23"/>
        <end position="42"/>
    </location>
</feature>
<keyword evidence="1" id="KW-0472">Membrane</keyword>
<reference evidence="3" key="1">
    <citation type="submission" date="2024-06" db="EMBL/GenBank/DDBJ databases">
        <title>Multi-omics analyses provide insights into the biosynthesis of the anticancer antibiotic pleurotin in Hohenbuehelia grisea.</title>
        <authorList>
            <person name="Weaver J.A."/>
            <person name="Alberti F."/>
        </authorList>
    </citation>
    <scope>NUCLEOTIDE SEQUENCE [LARGE SCALE GENOMIC DNA]</scope>
    <source>
        <strain evidence="3">T-177</strain>
    </source>
</reference>
<organism evidence="2 3">
    <name type="scientific">Hohenbuehelia grisea</name>
    <dbReference type="NCBI Taxonomy" id="104357"/>
    <lineage>
        <taxon>Eukaryota</taxon>
        <taxon>Fungi</taxon>
        <taxon>Dikarya</taxon>
        <taxon>Basidiomycota</taxon>
        <taxon>Agaricomycotina</taxon>
        <taxon>Agaricomycetes</taxon>
        <taxon>Agaricomycetidae</taxon>
        <taxon>Agaricales</taxon>
        <taxon>Pleurotineae</taxon>
        <taxon>Pleurotaceae</taxon>
        <taxon>Hohenbuehelia</taxon>
    </lineage>
</organism>
<feature type="transmembrane region" description="Helical" evidence="1">
    <location>
        <begin position="109"/>
        <end position="130"/>
    </location>
</feature>
<keyword evidence="1" id="KW-0812">Transmembrane</keyword>
<feature type="transmembrane region" description="Helical" evidence="1">
    <location>
        <begin position="165"/>
        <end position="183"/>
    </location>
</feature>
<dbReference type="Proteomes" id="UP001556367">
    <property type="component" value="Unassembled WGS sequence"/>
</dbReference>